<evidence type="ECO:0000256" key="11">
    <source>
        <dbReference type="SAM" id="SignalP"/>
    </source>
</evidence>
<keyword evidence="7 9" id="KW-0720">Serine protease</keyword>
<evidence type="ECO:0000256" key="5">
    <source>
        <dbReference type="ARBA" id="ARBA00022729"/>
    </source>
</evidence>
<dbReference type="InterPro" id="IPR015500">
    <property type="entry name" value="Peptidase_S8_subtilisin-rel"/>
</dbReference>
<dbReference type="Pfam" id="PF04151">
    <property type="entry name" value="PPC"/>
    <property type="match status" value="1"/>
</dbReference>
<feature type="signal peptide" evidence="11">
    <location>
        <begin position="1"/>
        <end position="25"/>
    </location>
</feature>
<evidence type="ECO:0000256" key="7">
    <source>
        <dbReference type="ARBA" id="ARBA00022825"/>
    </source>
</evidence>
<dbReference type="PANTHER" id="PTHR43806:SF11">
    <property type="entry name" value="CEREVISIN-RELATED"/>
    <property type="match status" value="1"/>
</dbReference>
<feature type="domain" description="Peptidase S8/S53" evidence="12">
    <location>
        <begin position="187"/>
        <end position="490"/>
    </location>
</feature>
<feature type="active site" description="Charge relay system" evidence="9">
    <location>
        <position position="438"/>
    </location>
</feature>
<dbReference type="Gene3D" id="2.60.120.380">
    <property type="match status" value="1"/>
</dbReference>
<dbReference type="PROSITE" id="PS00136">
    <property type="entry name" value="SUBTILASE_ASP"/>
    <property type="match status" value="1"/>
</dbReference>
<evidence type="ECO:0000256" key="8">
    <source>
        <dbReference type="ARBA" id="ARBA00023145"/>
    </source>
</evidence>
<dbReference type="InterPro" id="IPR023827">
    <property type="entry name" value="Peptidase_S8_Asp-AS"/>
</dbReference>
<comment type="subcellular location">
    <subcellularLocation>
        <location evidence="1">Secreted</location>
    </subcellularLocation>
</comment>
<dbReference type="PANTHER" id="PTHR43806">
    <property type="entry name" value="PEPTIDASE S8"/>
    <property type="match status" value="1"/>
</dbReference>
<dbReference type="Proteomes" id="UP000030003">
    <property type="component" value="Unassembled WGS sequence"/>
</dbReference>
<dbReference type="Pfam" id="PF00082">
    <property type="entry name" value="Peptidase_S8"/>
    <property type="match status" value="1"/>
</dbReference>
<evidence type="ECO:0000259" key="13">
    <source>
        <dbReference type="Pfam" id="PF04151"/>
    </source>
</evidence>
<dbReference type="InterPro" id="IPR050131">
    <property type="entry name" value="Peptidase_S8_subtilisin-like"/>
</dbReference>
<evidence type="ECO:0000313" key="15">
    <source>
        <dbReference type="Proteomes" id="UP000030003"/>
    </source>
</evidence>
<feature type="active site" description="Charge relay system" evidence="9">
    <location>
        <position position="196"/>
    </location>
</feature>
<dbReference type="PRINTS" id="PR00723">
    <property type="entry name" value="SUBTILISIN"/>
</dbReference>
<dbReference type="InterPro" id="IPR007280">
    <property type="entry name" value="Peptidase_C_arc/bac"/>
</dbReference>
<evidence type="ECO:0000256" key="2">
    <source>
        <dbReference type="ARBA" id="ARBA00011073"/>
    </source>
</evidence>
<dbReference type="GO" id="GO:0006508">
    <property type="term" value="P:proteolysis"/>
    <property type="evidence" value="ECO:0007669"/>
    <property type="project" value="UniProtKB-KW"/>
</dbReference>
<dbReference type="PROSITE" id="PS00138">
    <property type="entry name" value="SUBTILASE_SER"/>
    <property type="match status" value="1"/>
</dbReference>
<dbReference type="FunFam" id="3.40.50.200:FF:000022">
    <property type="entry name" value="Extracellular protease"/>
    <property type="match status" value="1"/>
</dbReference>
<protein>
    <submittedName>
        <fullName evidence="14">Protease</fullName>
    </submittedName>
</protein>
<organism evidence="14 15">
    <name type="scientific">Lysobacter defluvii IMMIB APB-9 = DSM 18482</name>
    <dbReference type="NCBI Taxonomy" id="1385515"/>
    <lineage>
        <taxon>Bacteria</taxon>
        <taxon>Pseudomonadati</taxon>
        <taxon>Pseudomonadota</taxon>
        <taxon>Gammaproteobacteria</taxon>
        <taxon>Lysobacterales</taxon>
        <taxon>Lysobacteraceae</taxon>
        <taxon>Novilysobacter</taxon>
    </lineage>
</organism>
<accession>A0A0A0MA84</accession>
<dbReference type="InterPro" id="IPR034176">
    <property type="entry name" value="Peptidases_S8_13"/>
</dbReference>
<evidence type="ECO:0000256" key="9">
    <source>
        <dbReference type="PROSITE-ProRule" id="PRU01240"/>
    </source>
</evidence>
<keyword evidence="3" id="KW-0964">Secreted</keyword>
<name>A0A0A0MA84_9GAMM</name>
<reference evidence="14 15" key="1">
    <citation type="submission" date="2013-08" db="EMBL/GenBank/DDBJ databases">
        <title>Genomic analysis of Lysobacter defluvii.</title>
        <authorList>
            <person name="Wang Q."/>
            <person name="Wang G."/>
        </authorList>
    </citation>
    <scope>NUCLEOTIDE SEQUENCE [LARGE SCALE GENOMIC DNA]</scope>
    <source>
        <strain evidence="14 15">IMMIB APB-9</strain>
    </source>
</reference>
<proteinExistence type="inferred from homology"/>
<evidence type="ECO:0000256" key="3">
    <source>
        <dbReference type="ARBA" id="ARBA00022525"/>
    </source>
</evidence>
<dbReference type="PROSITE" id="PS51892">
    <property type="entry name" value="SUBTILASE"/>
    <property type="match status" value="1"/>
</dbReference>
<evidence type="ECO:0000256" key="6">
    <source>
        <dbReference type="ARBA" id="ARBA00022801"/>
    </source>
</evidence>
<sequence length="618" mass="63546">MNTKNLRVSLLASVIAAAVAGPAFAAGQAPLEVRPMPAPAAEADAGTRLIVKYRDKRAAPAVKAQSVQAAAKRALGSRLVRNSAAAGATAPEARHVRTMSIGSDVVKLSRKLDAAQLDAVIRELRADPAVERVEVDRMVHHTGVAQVRSDVQPSLVPDDPYYAQYNWHLQDTPGGIHAEDAWDVSTGEGTVVAVVDTGIVPHPDMDANMLEGYDFISDAFVSRRDTDDRVPGAYDYGDWNDDAAECRVSTSSFHGTHVAGTVAELTNNGLGMAGTAHDAQVLPLRVLGRCGGYTSDVVDAVVWAAGGEVPGIPMNENPAEVINLSLGGSGACLQSEQDAFALARSLGSLVVTSAGNSNADVSNFSPANCDNVMVVAAGRINGGRASYSNYGSLVHLTAPGGGGSADGNPNGYVWQASNSSDTSPDLGDPTYVGMSGTSMASPHVAGVAAMVQSAVVAAGGDPLSPAELQELLIDSVRPFPSNPDRPIGAGLLDAPGALELALGSDPGDPGDPGEPDAIELTNGVALTGLSGSAGSSTLYSIEVPAGESLLSVVTYGGRGDVSVYVSAGEAPTVEDHDRASTRPGNNETVRIVRPEATTYYILVVGERAFSGVSLQARH</sequence>
<comment type="similarity">
    <text evidence="2 9 10">Belongs to the peptidase S8 family.</text>
</comment>
<evidence type="ECO:0000259" key="12">
    <source>
        <dbReference type="Pfam" id="PF00082"/>
    </source>
</evidence>
<feature type="domain" description="Peptidase C-terminal archaeal/bacterial" evidence="13">
    <location>
        <begin position="536"/>
        <end position="604"/>
    </location>
</feature>
<dbReference type="eggNOG" id="COG1404">
    <property type="taxonomic scope" value="Bacteria"/>
</dbReference>
<dbReference type="InterPro" id="IPR023828">
    <property type="entry name" value="Peptidase_S8_Ser-AS"/>
</dbReference>
<feature type="chain" id="PRO_5001973430" evidence="11">
    <location>
        <begin position="26"/>
        <end position="618"/>
    </location>
</feature>
<feature type="active site" description="Charge relay system" evidence="9">
    <location>
        <position position="254"/>
    </location>
</feature>
<dbReference type="Gene3D" id="3.40.50.200">
    <property type="entry name" value="Peptidase S8/S53 domain"/>
    <property type="match status" value="1"/>
</dbReference>
<evidence type="ECO:0000256" key="10">
    <source>
        <dbReference type="RuleBase" id="RU003355"/>
    </source>
</evidence>
<evidence type="ECO:0000313" key="14">
    <source>
        <dbReference type="EMBL" id="KGO98066.1"/>
    </source>
</evidence>
<dbReference type="EMBL" id="AVBH01000137">
    <property type="protein sequence ID" value="KGO98066.1"/>
    <property type="molecule type" value="Genomic_DNA"/>
</dbReference>
<keyword evidence="15" id="KW-1185">Reference proteome</keyword>
<dbReference type="SUPFAM" id="SSF52743">
    <property type="entry name" value="Subtilisin-like"/>
    <property type="match status" value="1"/>
</dbReference>
<evidence type="ECO:0000256" key="1">
    <source>
        <dbReference type="ARBA" id="ARBA00004613"/>
    </source>
</evidence>
<dbReference type="InterPro" id="IPR000209">
    <property type="entry name" value="Peptidase_S8/S53_dom"/>
</dbReference>
<gene>
    <name evidence="14" type="ORF">N791_05370</name>
</gene>
<evidence type="ECO:0000256" key="4">
    <source>
        <dbReference type="ARBA" id="ARBA00022670"/>
    </source>
</evidence>
<keyword evidence="4 9" id="KW-0645">Protease</keyword>
<keyword evidence="6 9" id="KW-0378">Hydrolase</keyword>
<dbReference type="STRING" id="1385515.GCA_000423325_01529"/>
<dbReference type="GO" id="GO:0004252">
    <property type="term" value="F:serine-type endopeptidase activity"/>
    <property type="evidence" value="ECO:0007669"/>
    <property type="project" value="UniProtKB-UniRule"/>
</dbReference>
<dbReference type="CDD" id="cd07496">
    <property type="entry name" value="Peptidases_S8_13"/>
    <property type="match status" value="1"/>
</dbReference>
<dbReference type="AlphaFoldDB" id="A0A0A0MA84"/>
<dbReference type="GO" id="GO:0005576">
    <property type="term" value="C:extracellular region"/>
    <property type="evidence" value="ECO:0007669"/>
    <property type="project" value="UniProtKB-SubCell"/>
</dbReference>
<keyword evidence="5 11" id="KW-0732">Signal</keyword>
<dbReference type="InterPro" id="IPR036852">
    <property type="entry name" value="Peptidase_S8/S53_dom_sf"/>
</dbReference>
<comment type="caution">
    <text evidence="14">The sequence shown here is derived from an EMBL/GenBank/DDBJ whole genome shotgun (WGS) entry which is preliminary data.</text>
</comment>
<keyword evidence="8" id="KW-0865">Zymogen</keyword>